<evidence type="ECO:0000313" key="2">
    <source>
        <dbReference type="Proteomes" id="UP000324800"/>
    </source>
</evidence>
<comment type="caution">
    <text evidence="1">The sequence shown here is derived from an EMBL/GenBank/DDBJ whole genome shotgun (WGS) entry which is preliminary data.</text>
</comment>
<dbReference type="Proteomes" id="UP000324800">
    <property type="component" value="Unassembled WGS sequence"/>
</dbReference>
<proteinExistence type="predicted"/>
<sequence length="455" mass="50355">MAAITCSQFIKFGSDNTVVLLETGGTKQIFEFGGGSVDDSNYVKKAGQELQLIHRVLRRDEDEVSLSEDEDNYLTRAEIYNAFVSRYDNQTIYGTKTFNLNVNATGFVKTGKDDTLVLLAGDAAGLSDFPELYAYIKERYLKPIGELPQPVPIGEHTPQQQVKNNDDIIYRPGDGSNEVFEPPVPNAITKLDLSSQLELQSFLASSGSDLQLIVYSNRITLIASYATTGLFPNEYLFKSYPSEARPKLDDQMIASVGTDAPNIYVIFCYIDQNFAINDFFLSSAFNTFYVVDDSTCRVCLSNQYFESKGLQGRTQEVGHNLYSVVSVDGKNSIPQESADTAPSALSALCQKFSSKTAASLPFCIFSKIKQLVQKVGKGLQWASDNVYQLFIKPFAKTILGALGPVGQTIGKSLDVASSFLDYGYGADKNGQFRQDFDTLRNDEYLRQKLLTDIQS</sequence>
<name>A0A5J4VUN5_9EUKA</name>
<dbReference type="OrthoDB" id="68611at2759"/>
<gene>
    <name evidence="1" type="ORF">EZS28_018126</name>
</gene>
<evidence type="ECO:0000313" key="1">
    <source>
        <dbReference type="EMBL" id="KAA6386347.1"/>
    </source>
</evidence>
<organism evidence="1 2">
    <name type="scientific">Streblomastix strix</name>
    <dbReference type="NCBI Taxonomy" id="222440"/>
    <lineage>
        <taxon>Eukaryota</taxon>
        <taxon>Metamonada</taxon>
        <taxon>Preaxostyla</taxon>
        <taxon>Oxymonadida</taxon>
        <taxon>Streblomastigidae</taxon>
        <taxon>Streblomastix</taxon>
    </lineage>
</organism>
<dbReference type="EMBL" id="SNRW01004847">
    <property type="protein sequence ID" value="KAA6386347.1"/>
    <property type="molecule type" value="Genomic_DNA"/>
</dbReference>
<protein>
    <submittedName>
        <fullName evidence="1">Uncharacterized protein</fullName>
    </submittedName>
</protein>
<dbReference type="AlphaFoldDB" id="A0A5J4VUN5"/>
<reference evidence="1 2" key="1">
    <citation type="submission" date="2019-03" db="EMBL/GenBank/DDBJ databases">
        <title>Single cell metagenomics reveals metabolic interactions within the superorganism composed of flagellate Streblomastix strix and complex community of Bacteroidetes bacteria on its surface.</title>
        <authorList>
            <person name="Treitli S.C."/>
            <person name="Kolisko M."/>
            <person name="Husnik F."/>
            <person name="Keeling P."/>
            <person name="Hampl V."/>
        </authorList>
    </citation>
    <scope>NUCLEOTIDE SEQUENCE [LARGE SCALE GENOMIC DNA]</scope>
    <source>
        <strain evidence="1">ST1C</strain>
    </source>
</reference>
<accession>A0A5J4VUN5</accession>